<comment type="caution">
    <text evidence="3">The sequence shown here is derived from an EMBL/GenBank/DDBJ whole genome shotgun (WGS) entry which is preliminary data.</text>
</comment>
<accession>A0ABV5CQW8</accession>
<reference evidence="3 4" key="1">
    <citation type="submission" date="2024-04" db="EMBL/GenBank/DDBJ databases">
        <title>Polymorphospora sp. isolated from Baiyangdian Lake in Xiong'an New Area.</title>
        <authorList>
            <person name="Zhang X."/>
            <person name="Liu J."/>
        </authorList>
    </citation>
    <scope>NUCLEOTIDE SEQUENCE [LARGE SCALE GENOMIC DNA]</scope>
    <source>
        <strain evidence="3 4">2-325</strain>
    </source>
</reference>
<proteinExistence type="predicted"/>
<feature type="domain" description="SseB protein N-terminal" evidence="2">
    <location>
        <begin position="605"/>
        <end position="716"/>
    </location>
</feature>
<evidence type="ECO:0000313" key="3">
    <source>
        <dbReference type="EMBL" id="MFB6393436.1"/>
    </source>
</evidence>
<feature type="compositionally biased region" description="Low complexity" evidence="1">
    <location>
        <begin position="556"/>
        <end position="566"/>
    </location>
</feature>
<name>A0ABV5CQW8_9ACTN</name>
<feature type="compositionally biased region" description="Low complexity" evidence="1">
    <location>
        <begin position="276"/>
        <end position="308"/>
    </location>
</feature>
<protein>
    <submittedName>
        <fullName evidence="3">SseB family protein</fullName>
    </submittedName>
</protein>
<gene>
    <name evidence="3" type="ORF">AAFH96_09995</name>
</gene>
<feature type="compositionally biased region" description="Low complexity" evidence="1">
    <location>
        <begin position="429"/>
        <end position="446"/>
    </location>
</feature>
<organism evidence="3 4">
    <name type="scientific">Polymorphospora lycopeni</name>
    <dbReference type="NCBI Taxonomy" id="3140240"/>
    <lineage>
        <taxon>Bacteria</taxon>
        <taxon>Bacillati</taxon>
        <taxon>Actinomycetota</taxon>
        <taxon>Actinomycetes</taxon>
        <taxon>Micromonosporales</taxon>
        <taxon>Micromonosporaceae</taxon>
        <taxon>Polymorphospora</taxon>
    </lineage>
</organism>
<feature type="compositionally biased region" description="Low complexity" evidence="1">
    <location>
        <begin position="352"/>
        <end position="366"/>
    </location>
</feature>
<sequence length="918" mass="93822">MTEWEPATEAEAAMRDALRANDQELYFRILARTELLLPVSADALAGRTTMGWGTWSTGGRTHVLAFSSSDALQACLADNASSARRVPYHELAKNWPNLEWWLAVNPGLPIEGYLPAWFVSQLARGDVRLPGRTIGARSRLERVEQAARARATASVPRPADPASQVPPGGSSGQPPSTADAPVSPPGGWPGVPGPVSGVPTSGGPTSGVPTSGVPTSGVPVSPAAAASGPGSAPAGPPTPVSPVQVGPSTGQPPVAPLPRPTASGPVPPGAVPPAPGSAAPVSAAPVSPAQAGAPVSPAPVSAGPVTPTRPGSGAPSSSFFEKPARPPRDGFANPPRPAPLGGDRRPGPGAWSSTAGNSPSAPSAGGQPPGDRPSGDRPAAQAGDDWSTPHQGGPVSHPASTSSGGWLPQSEQQRVDTGPGSVLSGRPAGGDTAAPEAPAATPQAHASRPAAGGWLPQTTSESATARPAAEPASAGWLTERAATVERPSVPASSGTGANPTPWDAAEAASGAASAVATTGNAAAPPSGTITTGTGTGFPTGNETPTDAFAARRWDDTTPAGPATPGPERQSDPPRSQPSAVAPEPEPTPPVVDPALRDFVAANSVEESLAEAARAGNTDSFLSTLLLAKVLLPTAPDSAAGSKPGQDGFTWHTESLDDEDYIVVFTSPERLAEHSTDPIETVEVKFIQLIRRWPDDAWSFAVNLGSPIGAKLPGAQIIALASWAADVGLGTDEGEPAEVPAAEESAPRSTYAPARQDPGSPTMMQKTIAPSQVAYYLDRGYDRVSGFVHRANEIAHLTSPARLHAALGLGYQGSPFTRDMDEVYVLRWPAYRPSLYRIPYGGQTESAMRAMEGWVIERAPFRGNGFAPGESSDVIAEFKVDSIRLPHGAQIWRIGADDGETLVATLDSDAPAWKKTGES</sequence>
<dbReference type="Proteomes" id="UP001582793">
    <property type="component" value="Unassembled WGS sequence"/>
</dbReference>
<feature type="compositionally biased region" description="Low complexity" evidence="1">
    <location>
        <begin position="458"/>
        <end position="474"/>
    </location>
</feature>
<feature type="compositionally biased region" description="Pro residues" evidence="1">
    <location>
        <begin position="253"/>
        <end position="275"/>
    </location>
</feature>
<evidence type="ECO:0000313" key="4">
    <source>
        <dbReference type="Proteomes" id="UP001582793"/>
    </source>
</evidence>
<feature type="compositionally biased region" description="Low complexity" evidence="1">
    <location>
        <begin position="193"/>
        <end position="233"/>
    </location>
</feature>
<dbReference type="Pfam" id="PF07179">
    <property type="entry name" value="SseB"/>
    <property type="match status" value="2"/>
</dbReference>
<feature type="region of interest" description="Disordered" evidence="1">
    <location>
        <begin position="145"/>
        <end position="593"/>
    </location>
</feature>
<dbReference type="InterPro" id="IPR009839">
    <property type="entry name" value="SseB_N"/>
</dbReference>
<evidence type="ECO:0000259" key="2">
    <source>
        <dbReference type="Pfam" id="PF07179"/>
    </source>
</evidence>
<feature type="region of interest" description="Disordered" evidence="1">
    <location>
        <begin position="730"/>
        <end position="763"/>
    </location>
</feature>
<dbReference type="EMBL" id="JBCGDC010000021">
    <property type="protein sequence ID" value="MFB6393436.1"/>
    <property type="molecule type" value="Genomic_DNA"/>
</dbReference>
<dbReference type="RefSeq" id="WP_375733919.1">
    <property type="nucleotide sequence ID" value="NZ_JBCGDC010000021.1"/>
</dbReference>
<feature type="compositionally biased region" description="Low complexity" evidence="1">
    <location>
        <begin position="504"/>
        <end position="545"/>
    </location>
</feature>
<keyword evidence="4" id="KW-1185">Reference proteome</keyword>
<evidence type="ECO:0000256" key="1">
    <source>
        <dbReference type="SAM" id="MobiDB-lite"/>
    </source>
</evidence>
<feature type="domain" description="SseB protein N-terminal" evidence="2">
    <location>
        <begin position="12"/>
        <end position="116"/>
    </location>
</feature>
<feature type="compositionally biased region" description="Low complexity" evidence="1">
    <location>
        <begin position="163"/>
        <end position="176"/>
    </location>
</feature>
<feature type="compositionally biased region" description="Polar residues" evidence="1">
    <location>
        <begin position="398"/>
        <end position="412"/>
    </location>
</feature>